<name>A0A940X3J7_9GAMM</name>
<dbReference type="PANTHER" id="PTHR45947:SF3">
    <property type="entry name" value="SULFOQUINOVOSYL TRANSFERASE SQD2"/>
    <property type="match status" value="1"/>
</dbReference>
<dbReference type="PANTHER" id="PTHR45947">
    <property type="entry name" value="SULFOQUINOVOSYL TRANSFERASE SQD2"/>
    <property type="match status" value="1"/>
</dbReference>
<dbReference type="EMBL" id="JAGKTC010000002">
    <property type="protein sequence ID" value="MBP3984517.1"/>
    <property type="molecule type" value="Genomic_DNA"/>
</dbReference>
<gene>
    <name evidence="1" type="ORF">J5837_08755</name>
</gene>
<evidence type="ECO:0000313" key="1">
    <source>
        <dbReference type="EMBL" id="MBP3984517.1"/>
    </source>
</evidence>
<dbReference type="GO" id="GO:0016757">
    <property type="term" value="F:glycosyltransferase activity"/>
    <property type="evidence" value="ECO:0007669"/>
    <property type="project" value="TreeGrafter"/>
</dbReference>
<dbReference type="Gene3D" id="3.40.50.2000">
    <property type="entry name" value="Glycogen Phosphorylase B"/>
    <property type="match status" value="2"/>
</dbReference>
<evidence type="ECO:0000313" key="2">
    <source>
        <dbReference type="Proteomes" id="UP000673447"/>
    </source>
</evidence>
<dbReference type="SUPFAM" id="SSF53756">
    <property type="entry name" value="UDP-Glycosyltransferase/glycogen phosphorylase"/>
    <property type="match status" value="1"/>
</dbReference>
<protein>
    <submittedName>
        <fullName evidence="1">Glycosyltransferase family 4 protein</fullName>
    </submittedName>
</protein>
<proteinExistence type="predicted"/>
<keyword evidence="2" id="KW-1185">Reference proteome</keyword>
<reference evidence="1" key="2">
    <citation type="submission" date="2021-03" db="EMBL/GenBank/DDBJ databases">
        <authorList>
            <person name="Cao W."/>
        </authorList>
    </citation>
    <scope>NUCLEOTIDE SEQUENCE</scope>
    <source>
        <strain evidence="1">110414</strain>
    </source>
</reference>
<comment type="caution">
    <text evidence="1">The sequence shown here is derived from an EMBL/GenBank/DDBJ whole genome shotgun (WGS) entry which is preliminary data.</text>
</comment>
<dbReference type="InterPro" id="IPR050194">
    <property type="entry name" value="Glycosyltransferase_grp1"/>
</dbReference>
<dbReference type="Proteomes" id="UP000673447">
    <property type="component" value="Unassembled WGS sequence"/>
</dbReference>
<organism evidence="1 2">
    <name type="scientific">Pseudoxanthomonas helianthi</name>
    <dbReference type="NCBI Taxonomy" id="1453541"/>
    <lineage>
        <taxon>Bacteria</taxon>
        <taxon>Pseudomonadati</taxon>
        <taxon>Pseudomonadota</taxon>
        <taxon>Gammaproteobacteria</taxon>
        <taxon>Lysobacterales</taxon>
        <taxon>Lysobacteraceae</taxon>
        <taxon>Pseudoxanthomonas</taxon>
    </lineage>
</organism>
<reference evidence="1" key="1">
    <citation type="journal article" date="2016" name="Int. J. Syst. Evol. Microbiol.">
        <title>Pseudoxanthomonas helianthi sp. nov., isolated from roots of Jerusalem artichoke (Helianthus tuberosus).</title>
        <authorList>
            <person name="Kittiwongwattana C."/>
            <person name="Thawai C."/>
        </authorList>
    </citation>
    <scope>NUCLEOTIDE SEQUENCE</scope>
    <source>
        <strain evidence="1">110414</strain>
    </source>
</reference>
<dbReference type="CDD" id="cd03801">
    <property type="entry name" value="GT4_PimA-like"/>
    <property type="match status" value="1"/>
</dbReference>
<accession>A0A940X3J7</accession>
<dbReference type="AlphaFoldDB" id="A0A940X3J7"/>
<sequence length="342" mass="37650">MERPYGRFHHLPVALATLGHEVRVLLCSHRRIQATTLERDGVIWSSHDVLALGPRRLVATLTQEAQAFRPDWTVGCSDAWYGWLAQRLAQHAGGRLAIDAYDNYEAYMRWNLPLHWKWRQSVRAADLVTAAGPQLAQRLQSHRHSGHAVEILPMAADPGFVPMERTVCRERLGLPQDAPLLGYSGSWTESRGTHILLECFAQVRQSRPDALLVLSGHPPAEARAAPGVIALGYLDDALLPVLLNALDVSCTITADTAFGRYSYPAKLCEAMACGIPVVATATAPVRWMLHDDPKFLAKIGSATDLSRRILEHLPAERIDYGALPSWTGVARQLDALLSASSL</sequence>
<dbReference type="Pfam" id="PF13692">
    <property type="entry name" value="Glyco_trans_1_4"/>
    <property type="match status" value="1"/>
</dbReference>